<evidence type="ECO:0000313" key="1">
    <source>
        <dbReference type="Proteomes" id="UP000050795"/>
    </source>
</evidence>
<organism evidence="1 2">
    <name type="scientific">Trichobilharzia regenti</name>
    <name type="common">Nasal bird schistosome</name>
    <dbReference type="NCBI Taxonomy" id="157069"/>
    <lineage>
        <taxon>Eukaryota</taxon>
        <taxon>Metazoa</taxon>
        <taxon>Spiralia</taxon>
        <taxon>Lophotrochozoa</taxon>
        <taxon>Platyhelminthes</taxon>
        <taxon>Trematoda</taxon>
        <taxon>Digenea</taxon>
        <taxon>Strigeidida</taxon>
        <taxon>Schistosomatoidea</taxon>
        <taxon>Schistosomatidae</taxon>
        <taxon>Trichobilharzia</taxon>
    </lineage>
</organism>
<evidence type="ECO:0000313" key="2">
    <source>
        <dbReference type="WBParaSite" id="TREG1_31280.1"/>
    </source>
</evidence>
<reference evidence="2" key="2">
    <citation type="submission" date="2023-11" db="UniProtKB">
        <authorList>
            <consortium name="WormBaseParasite"/>
        </authorList>
    </citation>
    <scope>IDENTIFICATION</scope>
</reference>
<dbReference type="Proteomes" id="UP000050795">
    <property type="component" value="Unassembled WGS sequence"/>
</dbReference>
<proteinExistence type="predicted"/>
<reference evidence="1" key="1">
    <citation type="submission" date="2022-06" db="EMBL/GenBank/DDBJ databases">
        <authorList>
            <person name="Berger JAMES D."/>
            <person name="Berger JAMES D."/>
        </authorList>
    </citation>
    <scope>NUCLEOTIDE SEQUENCE [LARGE SCALE GENOMIC DNA]</scope>
</reference>
<name>A0AA85JNV3_TRIRE</name>
<dbReference type="AlphaFoldDB" id="A0AA85JNV3"/>
<protein>
    <submittedName>
        <fullName evidence="2">Uncharacterized protein</fullName>
    </submittedName>
</protein>
<accession>A0AA85JNV3</accession>
<sequence>MMSSSSAIDNNETNCITLMLNLVLNQLFTSLPVTKAKVVVEGLFRSVWRVTIREPDASVGHITYLVGNIALLKRLHILHDGWVSNIIR</sequence>
<dbReference type="WBParaSite" id="TREG1_31280.1">
    <property type="protein sequence ID" value="TREG1_31280.1"/>
    <property type="gene ID" value="TREG1_31280"/>
</dbReference>
<keyword evidence="1" id="KW-1185">Reference proteome</keyword>